<dbReference type="STRING" id="1298598.JCM21714_2628"/>
<feature type="transmembrane region" description="Helical" evidence="1">
    <location>
        <begin position="433"/>
        <end position="462"/>
    </location>
</feature>
<feature type="transmembrane region" description="Helical" evidence="1">
    <location>
        <begin position="21"/>
        <end position="51"/>
    </location>
</feature>
<sequence length="474" mass="55271">MKDTMSILKFLKKNRMIKKQRLYKLAFGVAFDWTITIYTGFFLFMLLFIAYDVLKSMETVLITYQDLVQPFLPLVIIGLVVGMLFQSFQSPGVLITSAEWKLTSLPYDVRKIWLYQFGKGIQKRFIGIFVIFLLLLLITPITADFLLQWYGTITLVSILTLLPQWYFYQIDGFKKLGIYLIGIIVLGILRIAFIWIDDSSLFVYAVILLLACLHIWMWPRKLAHTNWMKVVEKSDQKVWNMFFIQQMSRMDQVENQRKNYFLQSLFKSKKKPLPYPYQNPIIVLRKLWFRSIGSNLQGLYITLFAIVACMFILSSRGSLLLQGIGAALSIFMFVQMMNSYFGLIFKDKLFHSLPWNMQTINKAFKSILNGASIVLVIVITIAIITVNTVNGLLITQLTFICISLYSLLELKLEKRMQQLNQKWFKPYFLDEIMVILIYSAIATSLYYPVVLIFVFVIIVHLIKIQYFPSSIDSD</sequence>
<dbReference type="EMBL" id="BAVS01000013">
    <property type="protein sequence ID" value="GAE93541.1"/>
    <property type="molecule type" value="Genomic_DNA"/>
</dbReference>
<dbReference type="OrthoDB" id="2958038at2"/>
<feature type="transmembrane region" description="Helical" evidence="1">
    <location>
        <begin position="149"/>
        <end position="167"/>
    </location>
</feature>
<accession>W4VK72</accession>
<feature type="transmembrane region" description="Helical" evidence="1">
    <location>
        <begin position="366"/>
        <end position="386"/>
    </location>
</feature>
<keyword evidence="1" id="KW-0812">Transmembrane</keyword>
<evidence type="ECO:0000313" key="2">
    <source>
        <dbReference type="EMBL" id="GAE93541.1"/>
    </source>
</evidence>
<feature type="transmembrane region" description="Helical" evidence="1">
    <location>
        <begin position="295"/>
        <end position="313"/>
    </location>
</feature>
<dbReference type="AlphaFoldDB" id="W4VK72"/>
<comment type="caution">
    <text evidence="2">The sequence shown here is derived from an EMBL/GenBank/DDBJ whole genome shotgun (WGS) entry which is preliminary data.</text>
</comment>
<feature type="transmembrane region" description="Helical" evidence="1">
    <location>
        <begin position="125"/>
        <end position="143"/>
    </location>
</feature>
<keyword evidence="1" id="KW-0472">Membrane</keyword>
<keyword evidence="3" id="KW-1185">Reference proteome</keyword>
<protein>
    <recommendedName>
        <fullName evidence="4">ABC transporter</fullName>
    </recommendedName>
</protein>
<feature type="transmembrane region" description="Helical" evidence="1">
    <location>
        <begin position="176"/>
        <end position="196"/>
    </location>
</feature>
<evidence type="ECO:0008006" key="4">
    <source>
        <dbReference type="Google" id="ProtNLM"/>
    </source>
</evidence>
<dbReference type="Proteomes" id="UP000019102">
    <property type="component" value="Unassembled WGS sequence"/>
</dbReference>
<reference evidence="2 3" key="1">
    <citation type="journal article" date="2014" name="Genome Announc.">
        <title>Draft Genome Sequence of the Boron-Tolerant and Moderately Halotolerant Bacterium Gracilibacillus boraciitolerans JCM 21714T.</title>
        <authorList>
            <person name="Ahmed I."/>
            <person name="Oshima K."/>
            <person name="Suda W."/>
            <person name="Kitamura K."/>
            <person name="Iida T."/>
            <person name="Ohmori Y."/>
            <person name="Fujiwara T."/>
            <person name="Hattori M."/>
            <person name="Ohkuma M."/>
        </authorList>
    </citation>
    <scope>NUCLEOTIDE SEQUENCE [LARGE SCALE GENOMIC DNA]</scope>
    <source>
        <strain evidence="2 3">JCM 21714</strain>
    </source>
</reference>
<dbReference type="RefSeq" id="WP_035723826.1">
    <property type="nucleotide sequence ID" value="NZ_BAVS01000013.1"/>
</dbReference>
<dbReference type="eggNOG" id="ENOG5032T3Y">
    <property type="taxonomic scope" value="Bacteria"/>
</dbReference>
<gene>
    <name evidence="2" type="ORF">JCM21714_2628</name>
</gene>
<organism evidence="2 3">
    <name type="scientific">Gracilibacillus boraciitolerans JCM 21714</name>
    <dbReference type="NCBI Taxonomy" id="1298598"/>
    <lineage>
        <taxon>Bacteria</taxon>
        <taxon>Bacillati</taxon>
        <taxon>Bacillota</taxon>
        <taxon>Bacilli</taxon>
        <taxon>Bacillales</taxon>
        <taxon>Bacillaceae</taxon>
        <taxon>Gracilibacillus</taxon>
    </lineage>
</organism>
<evidence type="ECO:0000256" key="1">
    <source>
        <dbReference type="SAM" id="Phobius"/>
    </source>
</evidence>
<feature type="transmembrane region" description="Helical" evidence="1">
    <location>
        <begin position="319"/>
        <end position="345"/>
    </location>
</feature>
<feature type="transmembrane region" description="Helical" evidence="1">
    <location>
        <begin position="202"/>
        <end position="219"/>
    </location>
</feature>
<proteinExistence type="predicted"/>
<name>W4VK72_9BACI</name>
<keyword evidence="1" id="KW-1133">Transmembrane helix</keyword>
<evidence type="ECO:0000313" key="3">
    <source>
        <dbReference type="Proteomes" id="UP000019102"/>
    </source>
</evidence>
<feature type="transmembrane region" description="Helical" evidence="1">
    <location>
        <begin position="392"/>
        <end position="412"/>
    </location>
</feature>
<feature type="transmembrane region" description="Helical" evidence="1">
    <location>
        <begin position="71"/>
        <end position="88"/>
    </location>
</feature>